<evidence type="ECO:0000256" key="1">
    <source>
        <dbReference type="SAM" id="Phobius"/>
    </source>
</evidence>
<keyword evidence="1" id="KW-0812">Transmembrane</keyword>
<organism evidence="2 3">
    <name type="scientific">Solanum tuberosum</name>
    <name type="common">Potato</name>
    <dbReference type="NCBI Taxonomy" id="4113"/>
    <lineage>
        <taxon>Eukaryota</taxon>
        <taxon>Viridiplantae</taxon>
        <taxon>Streptophyta</taxon>
        <taxon>Embryophyta</taxon>
        <taxon>Tracheophyta</taxon>
        <taxon>Spermatophyta</taxon>
        <taxon>Magnoliopsida</taxon>
        <taxon>eudicotyledons</taxon>
        <taxon>Gunneridae</taxon>
        <taxon>Pentapetalae</taxon>
        <taxon>asterids</taxon>
        <taxon>lamiids</taxon>
        <taxon>Solanales</taxon>
        <taxon>Solanaceae</taxon>
        <taxon>Solanoideae</taxon>
        <taxon>Solaneae</taxon>
        <taxon>Solanum</taxon>
    </lineage>
</organism>
<dbReference type="Proteomes" id="UP000011115">
    <property type="component" value="Unassembled WGS sequence"/>
</dbReference>
<dbReference type="OMA" id="YVNIHAR"/>
<dbReference type="PANTHER" id="PTHR13167:SF25">
    <property type="entry name" value="PIEZO-TYPE MECHANOSENSITIVE ION CHANNEL COMPONENT"/>
    <property type="match status" value="1"/>
</dbReference>
<accession>M0ZWV2</accession>
<keyword evidence="1" id="KW-0472">Membrane</keyword>
<dbReference type="HOGENOM" id="CLU_1743767_0_0_1"/>
<dbReference type="GO" id="GO:0016020">
    <property type="term" value="C:membrane"/>
    <property type="evidence" value="ECO:0007669"/>
    <property type="project" value="InterPro"/>
</dbReference>
<dbReference type="Gramene" id="PGSC0003DMT400009732">
    <property type="protein sequence ID" value="PGSC0003DMT400009732"/>
    <property type="gene ID" value="PGSC0003DMG400003808"/>
</dbReference>
<evidence type="ECO:0000313" key="2">
    <source>
        <dbReference type="EnsemblPlants" id="PGSC0003DMT400009732"/>
    </source>
</evidence>
<dbReference type="PANTHER" id="PTHR13167">
    <property type="entry name" value="PIEZO-TYPE MECHANOSENSITIVE ION CHANNEL COMPONENT"/>
    <property type="match status" value="1"/>
</dbReference>
<dbReference type="PaxDb" id="4113-PGSC0003DMT400009732"/>
<feature type="transmembrane region" description="Helical" evidence="1">
    <location>
        <begin position="67"/>
        <end position="86"/>
    </location>
</feature>
<dbReference type="AlphaFoldDB" id="M0ZWV2"/>
<keyword evidence="3" id="KW-1185">Reference proteome</keyword>
<dbReference type="InterPro" id="IPR027272">
    <property type="entry name" value="Piezo"/>
</dbReference>
<dbReference type="EnsemblPlants" id="PGSC0003DMT400009732">
    <property type="protein sequence ID" value="PGSC0003DMT400009732"/>
    <property type="gene ID" value="PGSC0003DMG400003808"/>
</dbReference>
<keyword evidence="1" id="KW-1133">Transmembrane helix</keyword>
<feature type="transmembrane region" description="Helical" evidence="1">
    <location>
        <begin position="14"/>
        <end position="40"/>
    </location>
</feature>
<reference evidence="2" key="2">
    <citation type="submission" date="2015-06" db="UniProtKB">
        <authorList>
            <consortium name="EnsemblPlants"/>
        </authorList>
    </citation>
    <scope>IDENTIFICATION</scope>
    <source>
        <strain evidence="2">DM1-3 516 R44</strain>
    </source>
</reference>
<proteinExistence type="predicted"/>
<name>M0ZWV2_SOLTU</name>
<dbReference type="InParanoid" id="M0ZWV2"/>
<sequence>MLLIFVGFHFKGRVLLWFVFLFSVLAILLEVVFLIVWAILGPEWELADAWWMKLIGLMKLKSWRSPLVIYLLVLQLLAAGVALFEINGNRFRLGQLQDPRWEHFLSVLEHIGIIPGISNHLKPHTTSDLPLDTVVECDFHFQLNALLPCF</sequence>
<protein>
    <submittedName>
        <fullName evidence="2">Uncharacterized protein</fullName>
    </submittedName>
</protein>
<dbReference type="GO" id="GO:0008381">
    <property type="term" value="F:mechanosensitive monoatomic ion channel activity"/>
    <property type="evidence" value="ECO:0007669"/>
    <property type="project" value="InterPro"/>
</dbReference>
<dbReference type="STRING" id="4113.M0ZWV2"/>
<dbReference type="eggNOG" id="KOG1893">
    <property type="taxonomic scope" value="Eukaryota"/>
</dbReference>
<reference evidence="3" key="1">
    <citation type="journal article" date="2011" name="Nature">
        <title>Genome sequence and analysis of the tuber crop potato.</title>
        <authorList>
            <consortium name="The Potato Genome Sequencing Consortium"/>
        </authorList>
    </citation>
    <scope>NUCLEOTIDE SEQUENCE [LARGE SCALE GENOMIC DNA]</scope>
    <source>
        <strain evidence="3">cv. DM1-3 516 R44</strain>
    </source>
</reference>
<evidence type="ECO:0000313" key="3">
    <source>
        <dbReference type="Proteomes" id="UP000011115"/>
    </source>
</evidence>